<evidence type="ECO:0000256" key="5">
    <source>
        <dbReference type="ARBA" id="ARBA00022485"/>
    </source>
</evidence>
<dbReference type="OrthoDB" id="9798978at2"/>
<keyword evidence="14" id="KW-1185">Reference proteome</keyword>
<dbReference type="GO" id="GO:0051539">
    <property type="term" value="F:4 iron, 4 sulfur cluster binding"/>
    <property type="evidence" value="ECO:0007669"/>
    <property type="project" value="UniProtKB-UniRule"/>
</dbReference>
<keyword evidence="7 10" id="KW-0408">Iron</keyword>
<organism evidence="13 14">
    <name type="scientific">Idiomarina seosinensis</name>
    <dbReference type="NCBI Taxonomy" id="281739"/>
    <lineage>
        <taxon>Bacteria</taxon>
        <taxon>Pseudomonadati</taxon>
        <taxon>Pseudomonadota</taxon>
        <taxon>Gammaproteobacteria</taxon>
        <taxon>Alteromonadales</taxon>
        <taxon>Idiomarinaceae</taxon>
        <taxon>Idiomarina</taxon>
    </lineage>
</organism>
<dbReference type="Gene3D" id="3.20.130.10">
    <property type="entry name" value="Fe-S hydro-lyase, tartrate dehydratase beta-type, catalytic domain"/>
    <property type="match status" value="1"/>
</dbReference>
<dbReference type="AlphaFoldDB" id="A0A432ZJ07"/>
<dbReference type="Proteomes" id="UP000287908">
    <property type="component" value="Unassembled WGS sequence"/>
</dbReference>
<dbReference type="Pfam" id="PF05683">
    <property type="entry name" value="Fumerase_C"/>
    <property type="match status" value="1"/>
</dbReference>
<gene>
    <name evidence="13" type="ORF">CWI81_05475</name>
</gene>
<keyword evidence="9 10" id="KW-0456">Lyase</keyword>
<dbReference type="NCBIfam" id="TIGR00723">
    <property type="entry name" value="ttdB_fumA_fumB"/>
    <property type="match status" value="1"/>
</dbReference>
<dbReference type="Pfam" id="PF05681">
    <property type="entry name" value="Fumerase"/>
    <property type="match status" value="1"/>
</dbReference>
<proteinExistence type="inferred from homology"/>
<dbReference type="InterPro" id="IPR011167">
    <property type="entry name" value="Fe_dep_fumarate_hydratase"/>
</dbReference>
<dbReference type="GO" id="GO:0046872">
    <property type="term" value="F:metal ion binding"/>
    <property type="evidence" value="ECO:0007669"/>
    <property type="project" value="UniProtKB-UniRule"/>
</dbReference>
<keyword evidence="6 10" id="KW-0479">Metal-binding</keyword>
<comment type="function">
    <text evidence="10">Catalyzes the reversible hydration of fumarate to (S)-malate.</text>
</comment>
<dbReference type="RefSeq" id="WP_126784261.1">
    <property type="nucleotide sequence ID" value="NZ_PIQF01000001.1"/>
</dbReference>
<feature type="domain" description="Fe-S hydro-lyase tartrate dehydratase beta-type catalytic" evidence="12">
    <location>
        <begin position="289"/>
        <end position="489"/>
    </location>
</feature>
<dbReference type="InterPro" id="IPR004647">
    <property type="entry name" value="Fe-S_hydro-lyase_TtdB-typ_cat"/>
</dbReference>
<evidence type="ECO:0000313" key="14">
    <source>
        <dbReference type="Proteomes" id="UP000287908"/>
    </source>
</evidence>
<dbReference type="InterPro" id="IPR036660">
    <property type="entry name" value="Fe-S_hydroAse_TtdB_cat_sf"/>
</dbReference>
<evidence type="ECO:0000259" key="11">
    <source>
        <dbReference type="Pfam" id="PF05681"/>
    </source>
</evidence>
<protein>
    <recommendedName>
        <fullName evidence="10">Fumarate hydratase class I</fullName>
        <ecNumber evidence="10">4.2.1.2</ecNumber>
    </recommendedName>
</protein>
<name>A0A432ZJ07_9GAMM</name>
<dbReference type="GO" id="GO:0006091">
    <property type="term" value="P:generation of precursor metabolites and energy"/>
    <property type="evidence" value="ECO:0007669"/>
    <property type="project" value="InterPro"/>
</dbReference>
<feature type="domain" description="Fe-S hydro-lyase tartrate dehydratase alpha-type catalytic" evidence="11">
    <location>
        <begin position="11"/>
        <end position="285"/>
    </location>
</feature>
<evidence type="ECO:0000313" key="13">
    <source>
        <dbReference type="EMBL" id="RUO77928.1"/>
    </source>
</evidence>
<dbReference type="GO" id="GO:0004333">
    <property type="term" value="F:fumarate hydratase activity"/>
    <property type="evidence" value="ECO:0007669"/>
    <property type="project" value="UniProtKB-UniRule"/>
</dbReference>
<comment type="subunit">
    <text evidence="4 10">Homodimer.</text>
</comment>
<comment type="catalytic activity">
    <reaction evidence="1 10">
        <text>(S)-malate = fumarate + H2O</text>
        <dbReference type="Rhea" id="RHEA:12460"/>
        <dbReference type="ChEBI" id="CHEBI:15377"/>
        <dbReference type="ChEBI" id="CHEBI:15589"/>
        <dbReference type="ChEBI" id="CHEBI:29806"/>
        <dbReference type="EC" id="4.2.1.2"/>
    </reaction>
</comment>
<evidence type="ECO:0000256" key="2">
    <source>
        <dbReference type="ARBA" id="ARBA00001966"/>
    </source>
</evidence>
<evidence type="ECO:0000256" key="8">
    <source>
        <dbReference type="ARBA" id="ARBA00023014"/>
    </source>
</evidence>
<evidence type="ECO:0000256" key="6">
    <source>
        <dbReference type="ARBA" id="ARBA00022723"/>
    </source>
</evidence>
<accession>A0A432ZJ07</accession>
<dbReference type="PANTHER" id="PTHR43351">
    <property type="entry name" value="L(+)-TARTRATE DEHYDRATASE SUBUNIT BETA"/>
    <property type="match status" value="1"/>
</dbReference>
<comment type="similarity">
    <text evidence="3 10">Belongs to the class-I fumarase family.</text>
</comment>
<sequence length="507" mass="54802">MATIRQSDFIESIADALQYISYYHPLDFIQALDQAYQREQSEAAKNAIAQVLTNSRMSAQGHRPICQDTGIVTCFVKVGMAVQWDKVDLTVQQMVDEGTRRAYTNPDNPLRASIVADPAGARRNTGDNTPAVVHLDMVPGDQVEVMIAAKGGGSENKSKMAMLNPSDSIADWVVETLPKMGAGWCPPGMLGIGVGGTAEKSAVLAKESLMDPVDIHELVERGPQNAEEELRLEIFNRVNDLGIGAQGLGGLTTVLDVKIKSLPTHAASKPVTLIPNCAATRHVHFTLDGSGVADLTPPKLEDWPDVTFELGDDARRVNLDEVTKEDIQDWKMGETVLLSGKLLTGRDAAHKRIKDMLEKGEELPVDFNNRFIYYVGPVDPVGDEVVGPAGPTTSTRMDKFTDMMLEQAGITGMIGKAERGPAAVESIRQHKAVYLMAVGGAAYLVAKAIKQAKVVAFEDLGMEAIYEFEVEDMPVTVAVDSDGNNAHTEGPAIWKVKIADMHEKAGA</sequence>
<dbReference type="NCBIfam" id="TIGR00722">
    <property type="entry name" value="ttdA_fumA_fumB"/>
    <property type="match status" value="1"/>
</dbReference>
<evidence type="ECO:0000256" key="4">
    <source>
        <dbReference type="ARBA" id="ARBA00011738"/>
    </source>
</evidence>
<dbReference type="EMBL" id="PIQF01000001">
    <property type="protein sequence ID" value="RUO77928.1"/>
    <property type="molecule type" value="Genomic_DNA"/>
</dbReference>
<comment type="caution">
    <text evidence="13">The sequence shown here is derived from an EMBL/GenBank/DDBJ whole genome shotgun (WGS) entry which is preliminary data.</text>
</comment>
<evidence type="ECO:0000256" key="7">
    <source>
        <dbReference type="ARBA" id="ARBA00023004"/>
    </source>
</evidence>
<dbReference type="InterPro" id="IPR004646">
    <property type="entry name" value="Fe-S_hydro-lyase_TtdA-typ_cat"/>
</dbReference>
<keyword evidence="8 10" id="KW-0411">Iron-sulfur</keyword>
<dbReference type="PANTHER" id="PTHR43351:SF2">
    <property type="entry name" value="L(+)-TARTRATE DEHYDRATASE SUBUNIT BETA-RELATED"/>
    <property type="match status" value="1"/>
</dbReference>
<keyword evidence="5 10" id="KW-0004">4Fe-4S</keyword>
<dbReference type="SUPFAM" id="SSF117457">
    <property type="entry name" value="FumA C-terminal domain-like"/>
    <property type="match status" value="1"/>
</dbReference>
<evidence type="ECO:0000256" key="10">
    <source>
        <dbReference type="PIRNR" id="PIRNR001394"/>
    </source>
</evidence>
<comment type="cofactor">
    <cofactor evidence="2 10">
        <name>[4Fe-4S] cluster</name>
        <dbReference type="ChEBI" id="CHEBI:49883"/>
    </cofactor>
</comment>
<evidence type="ECO:0000259" key="12">
    <source>
        <dbReference type="Pfam" id="PF05683"/>
    </source>
</evidence>
<evidence type="ECO:0000256" key="3">
    <source>
        <dbReference type="ARBA" id="ARBA00008876"/>
    </source>
</evidence>
<reference evidence="13 14" key="1">
    <citation type="journal article" date="2011" name="Front. Microbiol.">
        <title>Genomic signatures of strain selection and enhancement in Bacillus atrophaeus var. globigii, a historical biowarfare simulant.</title>
        <authorList>
            <person name="Gibbons H.S."/>
            <person name="Broomall S.M."/>
            <person name="McNew L.A."/>
            <person name="Daligault H."/>
            <person name="Chapman C."/>
            <person name="Bruce D."/>
            <person name="Karavis M."/>
            <person name="Krepps M."/>
            <person name="McGregor P.A."/>
            <person name="Hong C."/>
            <person name="Park K.H."/>
            <person name="Akmal A."/>
            <person name="Feldman A."/>
            <person name="Lin J.S."/>
            <person name="Chang W.E."/>
            <person name="Higgs B.W."/>
            <person name="Demirev P."/>
            <person name="Lindquist J."/>
            <person name="Liem A."/>
            <person name="Fochler E."/>
            <person name="Read T.D."/>
            <person name="Tapia R."/>
            <person name="Johnson S."/>
            <person name="Bishop-Lilly K.A."/>
            <person name="Detter C."/>
            <person name="Han C."/>
            <person name="Sozhamannan S."/>
            <person name="Rosenzweig C.N."/>
            <person name="Skowronski E.W."/>
        </authorList>
    </citation>
    <scope>NUCLEOTIDE SEQUENCE [LARGE SCALE GENOMIC DNA]</scope>
    <source>
        <strain evidence="13 14">CL-SP19</strain>
    </source>
</reference>
<dbReference type="EC" id="4.2.1.2" evidence="10"/>
<evidence type="ECO:0000256" key="9">
    <source>
        <dbReference type="ARBA" id="ARBA00023239"/>
    </source>
</evidence>
<dbReference type="PIRSF" id="PIRSF001394">
    <property type="entry name" value="Fe_dep_fumar_hy"/>
    <property type="match status" value="1"/>
</dbReference>
<evidence type="ECO:0000256" key="1">
    <source>
        <dbReference type="ARBA" id="ARBA00000929"/>
    </source>
</evidence>